<dbReference type="EMBL" id="PEYW01000030">
    <property type="protein sequence ID" value="PIS20743.1"/>
    <property type="molecule type" value="Genomic_DNA"/>
</dbReference>
<evidence type="ECO:0000256" key="6">
    <source>
        <dbReference type="ARBA" id="ARBA00023146"/>
    </source>
</evidence>
<name>A0A2H0X737_UNCKA</name>
<dbReference type="PANTHER" id="PTHR10745:SF8">
    <property type="entry name" value="DNA POLYMERASE SUBUNIT GAMMA-2, MITOCHONDRIAL"/>
    <property type="match status" value="1"/>
</dbReference>
<organism evidence="8 9">
    <name type="scientific">candidate division WWE3 bacterium CG08_land_8_20_14_0_20_43_13</name>
    <dbReference type="NCBI Taxonomy" id="1975087"/>
    <lineage>
        <taxon>Bacteria</taxon>
        <taxon>Katanobacteria</taxon>
    </lineage>
</organism>
<evidence type="ECO:0000259" key="7">
    <source>
        <dbReference type="PROSITE" id="PS50862"/>
    </source>
</evidence>
<evidence type="ECO:0000256" key="5">
    <source>
        <dbReference type="ARBA" id="ARBA00022917"/>
    </source>
</evidence>
<evidence type="ECO:0000256" key="4">
    <source>
        <dbReference type="ARBA" id="ARBA00022840"/>
    </source>
</evidence>
<sequence>MLKITSLAKRRGFVYPNSEIYGGLSNAYDYGPLGVELLRNIKDCWWKKFVHQRPEIYGIDGAIISNPKVWEASGHVANFADSMIDCCSCKARYRVDHLIEEQTGEKVEGASLDELEKAIAAKNIICPACGKKNFTAARKFNTLFRSELGSLEEGGTTVYLRGETAQNMFVDFRSVINSFSPKLPFGLAQIGKAFRNEVTLGNFIFRTFEFEQMEIEYFIHERDWEAVFEQWKTDMWEWLISLGINSDHLRWRRHSEQELSHYSKRTEDIEYDFPFGGFNELCGLAYRTNFDLANHSKFSGQDLSLSLDDGSKYLPHVVEPTFGVSRTLLMLLLDSYREDEVNGEIRSYL</sequence>
<proteinExistence type="predicted"/>
<dbReference type="SUPFAM" id="SSF55681">
    <property type="entry name" value="Class II aaRS and biotin synthetases"/>
    <property type="match status" value="1"/>
</dbReference>
<comment type="caution">
    <text evidence="8">The sequence shown here is derived from an EMBL/GenBank/DDBJ whole genome shotgun (WGS) entry which is preliminary data.</text>
</comment>
<accession>A0A2H0X737</accession>
<feature type="domain" description="Aminoacyl-transfer RNA synthetases class-II family profile" evidence="7">
    <location>
        <begin position="3"/>
        <end position="332"/>
    </location>
</feature>
<reference evidence="9" key="1">
    <citation type="submission" date="2017-09" db="EMBL/GenBank/DDBJ databases">
        <title>Depth-based differentiation of microbial function through sediment-hosted aquifers and enrichment of novel symbionts in the deep terrestrial subsurface.</title>
        <authorList>
            <person name="Probst A.J."/>
            <person name="Ladd B."/>
            <person name="Jarett J.K."/>
            <person name="Geller-Mcgrath D.E."/>
            <person name="Sieber C.M.K."/>
            <person name="Emerson J.B."/>
            <person name="Anantharaman K."/>
            <person name="Thomas B.C."/>
            <person name="Malmstrom R."/>
            <person name="Stieglmeier M."/>
            <person name="Klingl A."/>
            <person name="Woyke T."/>
            <person name="Ryan C.M."/>
            <person name="Banfield J.F."/>
        </authorList>
    </citation>
    <scope>NUCLEOTIDE SEQUENCE [LARGE SCALE GENOMIC DNA]</scope>
</reference>
<dbReference type="InterPro" id="IPR002314">
    <property type="entry name" value="aa-tRNA-synt_IIb"/>
</dbReference>
<evidence type="ECO:0000256" key="2">
    <source>
        <dbReference type="ARBA" id="ARBA00022598"/>
    </source>
</evidence>
<dbReference type="PANTHER" id="PTHR10745">
    <property type="entry name" value="GLYCYL-TRNA SYNTHETASE/DNA POLYMERASE SUBUNIT GAMMA-2"/>
    <property type="match status" value="1"/>
</dbReference>
<dbReference type="GO" id="GO:0005737">
    <property type="term" value="C:cytoplasm"/>
    <property type="evidence" value="ECO:0007669"/>
    <property type="project" value="InterPro"/>
</dbReference>
<dbReference type="InterPro" id="IPR006195">
    <property type="entry name" value="aa-tRNA-synth_II"/>
</dbReference>
<keyword evidence="2 8" id="KW-0436">Ligase</keyword>
<feature type="non-terminal residue" evidence="8">
    <location>
        <position position="349"/>
    </location>
</feature>
<dbReference type="EC" id="6.1.1.14" evidence="1"/>
<dbReference type="GO" id="GO:0004820">
    <property type="term" value="F:glycine-tRNA ligase activity"/>
    <property type="evidence" value="ECO:0007669"/>
    <property type="project" value="UniProtKB-EC"/>
</dbReference>
<evidence type="ECO:0000256" key="1">
    <source>
        <dbReference type="ARBA" id="ARBA00012829"/>
    </source>
</evidence>
<dbReference type="GO" id="GO:0006426">
    <property type="term" value="P:glycyl-tRNA aminoacylation"/>
    <property type="evidence" value="ECO:0007669"/>
    <property type="project" value="InterPro"/>
</dbReference>
<dbReference type="PROSITE" id="PS50862">
    <property type="entry name" value="AA_TRNA_LIGASE_II"/>
    <property type="match status" value="1"/>
</dbReference>
<dbReference type="InterPro" id="IPR045864">
    <property type="entry name" value="aa-tRNA-synth_II/BPL/LPL"/>
</dbReference>
<dbReference type="Pfam" id="PF00587">
    <property type="entry name" value="tRNA-synt_2b"/>
    <property type="match status" value="1"/>
</dbReference>
<evidence type="ECO:0000256" key="3">
    <source>
        <dbReference type="ARBA" id="ARBA00022741"/>
    </source>
</evidence>
<keyword evidence="4" id="KW-0067">ATP-binding</keyword>
<dbReference type="AlphaFoldDB" id="A0A2H0X737"/>
<evidence type="ECO:0000313" key="9">
    <source>
        <dbReference type="Proteomes" id="UP000231414"/>
    </source>
</evidence>
<dbReference type="Proteomes" id="UP000231414">
    <property type="component" value="Unassembled WGS sequence"/>
</dbReference>
<gene>
    <name evidence="8" type="ORF">COT52_02140</name>
</gene>
<keyword evidence="5" id="KW-0648">Protein biosynthesis</keyword>
<dbReference type="NCBIfam" id="NF003211">
    <property type="entry name" value="PRK04173.1"/>
    <property type="match status" value="1"/>
</dbReference>
<keyword evidence="6" id="KW-0030">Aminoacyl-tRNA synthetase</keyword>
<protein>
    <recommendedName>
        <fullName evidence="1">glycine--tRNA ligase</fullName>
        <ecNumber evidence="1">6.1.1.14</ecNumber>
    </recommendedName>
</protein>
<dbReference type="InterPro" id="IPR027031">
    <property type="entry name" value="Gly-tRNA_synthase/POLG2"/>
</dbReference>
<keyword evidence="3" id="KW-0547">Nucleotide-binding</keyword>
<dbReference type="Gene3D" id="3.30.930.10">
    <property type="entry name" value="Bira Bifunctional Protein, Domain 2"/>
    <property type="match status" value="1"/>
</dbReference>
<dbReference type="InterPro" id="IPR002315">
    <property type="entry name" value="tRNA-synt_gly"/>
</dbReference>
<dbReference type="GO" id="GO:0005524">
    <property type="term" value="F:ATP binding"/>
    <property type="evidence" value="ECO:0007669"/>
    <property type="project" value="UniProtKB-KW"/>
</dbReference>
<dbReference type="NCBIfam" id="TIGR00389">
    <property type="entry name" value="glyS_dimeric"/>
    <property type="match status" value="1"/>
</dbReference>
<evidence type="ECO:0000313" key="8">
    <source>
        <dbReference type="EMBL" id="PIS20743.1"/>
    </source>
</evidence>
<dbReference type="PRINTS" id="PR01043">
    <property type="entry name" value="TRNASYNTHGLY"/>
</dbReference>